<evidence type="ECO:0000313" key="1">
    <source>
        <dbReference type="EMBL" id="VDM28391.1"/>
    </source>
</evidence>
<reference evidence="1 2" key="2">
    <citation type="submission" date="2018-11" db="EMBL/GenBank/DDBJ databases">
        <authorList>
            <consortium name="Pathogen Informatics"/>
        </authorList>
    </citation>
    <scope>NUCLEOTIDE SEQUENCE [LARGE SCALE GENOMIC DNA]</scope>
</reference>
<organism evidence="2 3">
    <name type="scientific">Toxocara canis</name>
    <name type="common">Canine roundworm</name>
    <dbReference type="NCBI Taxonomy" id="6265"/>
    <lineage>
        <taxon>Eukaryota</taxon>
        <taxon>Metazoa</taxon>
        <taxon>Ecdysozoa</taxon>
        <taxon>Nematoda</taxon>
        <taxon>Chromadorea</taxon>
        <taxon>Rhabditida</taxon>
        <taxon>Spirurina</taxon>
        <taxon>Ascaridomorpha</taxon>
        <taxon>Ascaridoidea</taxon>
        <taxon>Toxocaridae</taxon>
        <taxon>Toxocara</taxon>
    </lineage>
</organism>
<dbReference type="WBParaSite" id="TCNE_0000267401-mRNA-1">
    <property type="protein sequence ID" value="TCNE_0000267401-mRNA-1"/>
    <property type="gene ID" value="TCNE_0000267401"/>
</dbReference>
<dbReference type="Proteomes" id="UP000050794">
    <property type="component" value="Unassembled WGS sequence"/>
</dbReference>
<dbReference type="AlphaFoldDB" id="A0A183U2F4"/>
<sequence>MSLFAEIYLRLRRREQNREPNVGGQGAATSRGVPLPQPPLNRSYPCVYEGSQFTALRSSSFVDAFNDSGGLSSSGHSRSTAVVGPHTVLDKRNRDSALANGEVVFRGLLLNLFSHLYEKNSQIFNSNLCISVNGPHIYSTAYSLFY</sequence>
<evidence type="ECO:0000313" key="2">
    <source>
        <dbReference type="Proteomes" id="UP000050794"/>
    </source>
</evidence>
<reference evidence="3" key="1">
    <citation type="submission" date="2016-06" db="UniProtKB">
        <authorList>
            <consortium name="WormBaseParasite"/>
        </authorList>
    </citation>
    <scope>IDENTIFICATION</scope>
</reference>
<dbReference type="EMBL" id="UYWY01002851">
    <property type="protein sequence ID" value="VDM28391.1"/>
    <property type="molecule type" value="Genomic_DNA"/>
</dbReference>
<name>A0A183U2F4_TOXCA</name>
<keyword evidence="2" id="KW-1185">Reference proteome</keyword>
<protein>
    <submittedName>
        <fullName evidence="1 3">Uncharacterized protein</fullName>
    </submittedName>
</protein>
<evidence type="ECO:0000313" key="3">
    <source>
        <dbReference type="WBParaSite" id="TCNE_0000267401-mRNA-1"/>
    </source>
</evidence>
<gene>
    <name evidence="1" type="ORF">TCNE_LOCUS2674</name>
</gene>
<accession>A0A183U2F4</accession>
<proteinExistence type="predicted"/>